<name>A0A9P5AEH9_9HYPO</name>
<keyword evidence="1" id="KW-0732">Signal</keyword>
<protein>
    <submittedName>
        <fullName evidence="2">Hydroxyneurosporene synthase</fullName>
    </submittedName>
</protein>
<dbReference type="Proteomes" id="UP000730481">
    <property type="component" value="Unassembled WGS sequence"/>
</dbReference>
<reference evidence="2" key="2">
    <citation type="submission" date="2020-02" db="EMBL/GenBank/DDBJ databases">
        <title>Identification and distribution of gene clusters putatively required for synthesis of sphingolipid metabolism inhibitors in phylogenetically diverse species of the filamentous fungus Fusarium.</title>
        <authorList>
            <person name="Kim H.-S."/>
            <person name="Busman M."/>
            <person name="Brown D.W."/>
            <person name="Divon H."/>
            <person name="Uhlig S."/>
            <person name="Proctor R.H."/>
        </authorList>
    </citation>
    <scope>NUCLEOTIDE SEQUENCE</scope>
    <source>
        <strain evidence="2">NRRL 25174</strain>
    </source>
</reference>
<dbReference type="InterPro" id="IPR023374">
    <property type="entry name" value="AttH-like_dom_sf"/>
</dbReference>
<reference evidence="2" key="1">
    <citation type="journal article" date="2017" name="Mycologia">
        <title>Fusarium algeriense, sp. nov., a novel toxigenic crown rot pathogen of durum wheat from Algeria is nested in the Fusarium burgessii species complex.</title>
        <authorList>
            <person name="Laraba I."/>
            <person name="Keddad A."/>
            <person name="Boureghda H."/>
            <person name="Abdallah N."/>
            <person name="Vaughan M.M."/>
            <person name="Proctor R.H."/>
            <person name="Busman M."/>
            <person name="O'Donnell K."/>
        </authorList>
    </citation>
    <scope>NUCLEOTIDE SEQUENCE</scope>
    <source>
        <strain evidence="2">NRRL 25174</strain>
    </source>
</reference>
<feature type="chain" id="PRO_5040175010" evidence="1">
    <location>
        <begin position="17"/>
        <end position="361"/>
    </location>
</feature>
<comment type="caution">
    <text evidence="2">The sequence shown here is derived from an EMBL/GenBank/DDBJ whole genome shotgun (WGS) entry which is preliminary data.</text>
</comment>
<keyword evidence="3" id="KW-1185">Reference proteome</keyword>
<evidence type="ECO:0000313" key="3">
    <source>
        <dbReference type="Proteomes" id="UP000730481"/>
    </source>
</evidence>
<gene>
    <name evidence="2" type="ORF">FBEOM_9345</name>
</gene>
<accession>A0A9P5AEH9</accession>
<proteinExistence type="predicted"/>
<dbReference type="PANTHER" id="PTHR40617">
    <property type="entry name" value="TERPENE CYCLASE ASQC"/>
    <property type="match status" value="1"/>
</dbReference>
<dbReference type="InterPro" id="IPR053112">
    <property type="entry name" value="Fungal_Dehydratase/Hydratase"/>
</dbReference>
<dbReference type="SUPFAM" id="SSF159245">
    <property type="entry name" value="AttH-like"/>
    <property type="match status" value="1"/>
</dbReference>
<dbReference type="OrthoDB" id="5295747at2759"/>
<sequence>MWRNLLLLMAATGLTALPAWEVPSHFKPETGGLEAYTGTLPLPYSLNTSQTARIGAVGVESWWANSFIHGSNGHDYFILAQVMDQLPGSSPTSYRGSILDITDTSQYTQFGFLSNVSTVFPEHGIFNASFPNFGFGVTSETDPLAPMRFWSAVPGATFDITFELSAPVLLNGGLGDFTADNSDLVREWSMPAGKTTGSLSIGGKKVSIDSDKSFTWYDRQWDGAPSSWTWFELHVLQESQPAFTPMSVWVYSFRGNITGSFATVRSQHGTQQVVPVTKFEPSSRVYKSTATNTTYPLDWTLGLADGSEIFLSSVRGDQEIITTDSSIFGYEGYIKGHGTLQGKIGAQVFGLVEMNPLENAF</sequence>
<evidence type="ECO:0000313" key="2">
    <source>
        <dbReference type="EMBL" id="KAF4336788.1"/>
    </source>
</evidence>
<organism evidence="2 3">
    <name type="scientific">Fusarium beomiforme</name>
    <dbReference type="NCBI Taxonomy" id="44412"/>
    <lineage>
        <taxon>Eukaryota</taxon>
        <taxon>Fungi</taxon>
        <taxon>Dikarya</taxon>
        <taxon>Ascomycota</taxon>
        <taxon>Pezizomycotina</taxon>
        <taxon>Sordariomycetes</taxon>
        <taxon>Hypocreomycetidae</taxon>
        <taxon>Hypocreales</taxon>
        <taxon>Nectriaceae</taxon>
        <taxon>Fusarium</taxon>
        <taxon>Fusarium burgessii species complex</taxon>
    </lineage>
</organism>
<feature type="signal peptide" evidence="1">
    <location>
        <begin position="1"/>
        <end position="16"/>
    </location>
</feature>
<dbReference type="Pfam" id="PF17186">
    <property type="entry name" value="Lipocalin_9"/>
    <property type="match status" value="1"/>
</dbReference>
<dbReference type="EMBL" id="PVQB02000470">
    <property type="protein sequence ID" value="KAF4336788.1"/>
    <property type="molecule type" value="Genomic_DNA"/>
</dbReference>
<dbReference type="PANTHER" id="PTHR40617:SF1">
    <property type="entry name" value="ATTH DOMAIN-CONTAINING PROTEIN-RELATED"/>
    <property type="match status" value="1"/>
</dbReference>
<dbReference type="AlphaFoldDB" id="A0A9P5AEH9"/>
<dbReference type="Gene3D" id="2.40.370.10">
    <property type="entry name" value="AttH-like domain"/>
    <property type="match status" value="2"/>
</dbReference>
<evidence type="ECO:0000256" key="1">
    <source>
        <dbReference type="SAM" id="SignalP"/>
    </source>
</evidence>